<dbReference type="InterPro" id="IPR002686">
    <property type="entry name" value="Transposase_17"/>
</dbReference>
<dbReference type="NCBIfam" id="NF047646">
    <property type="entry name" value="REP_Tyr_transpos"/>
    <property type="match status" value="1"/>
</dbReference>
<sequence>MSLNDLRKGCFNQANGEYFITFTCYQHIPFFQRFELAALFCWHLHQHELACRCTWLTWVLMPDHFHGLLRLRKDNLHEAVGRLKGATAADINKLLARKGKVWQSGYFERQLRAEDDRLQIARYIAANPLRKHLASNLGQYPFWNSRYL</sequence>
<name>A0ABU9MSG7_9GAMM</name>
<keyword evidence="3" id="KW-1185">Reference proteome</keyword>
<organism evidence="2 3">
    <name type="scientific">Pseudoalteromonas qingdaonensis</name>
    <dbReference type="NCBI Taxonomy" id="3131913"/>
    <lineage>
        <taxon>Bacteria</taxon>
        <taxon>Pseudomonadati</taxon>
        <taxon>Pseudomonadota</taxon>
        <taxon>Gammaproteobacteria</taxon>
        <taxon>Alteromonadales</taxon>
        <taxon>Pseudoalteromonadaceae</taxon>
        <taxon>Pseudoalteromonas</taxon>
    </lineage>
</organism>
<reference evidence="2 3" key="1">
    <citation type="submission" date="2024-03" db="EMBL/GenBank/DDBJ databases">
        <title>Pseudoalteromonas qingdaonensis sp. nov., isolated from the intestines of marine benthic organisms.</title>
        <authorList>
            <person name="Lin X."/>
            <person name="Fang S."/>
            <person name="Hu X."/>
        </authorList>
    </citation>
    <scope>NUCLEOTIDE SEQUENCE [LARGE SCALE GENOMIC DNA]</scope>
    <source>
        <strain evidence="2 3">YIC-827</strain>
    </source>
</reference>
<evidence type="ECO:0000313" key="3">
    <source>
        <dbReference type="Proteomes" id="UP001447008"/>
    </source>
</evidence>
<dbReference type="Proteomes" id="UP001447008">
    <property type="component" value="Unassembled WGS sequence"/>
</dbReference>
<dbReference type="PANTHER" id="PTHR36966:SF1">
    <property type="entry name" value="REP-ASSOCIATED TYROSINE TRANSPOSASE"/>
    <property type="match status" value="1"/>
</dbReference>
<dbReference type="EMBL" id="JBCGCU010000001">
    <property type="protein sequence ID" value="MEM0514244.1"/>
    <property type="molecule type" value="Genomic_DNA"/>
</dbReference>
<evidence type="ECO:0000259" key="1">
    <source>
        <dbReference type="SMART" id="SM01321"/>
    </source>
</evidence>
<feature type="domain" description="Transposase IS200-like" evidence="1">
    <location>
        <begin position="13"/>
        <end position="127"/>
    </location>
</feature>
<gene>
    <name evidence="2" type="ORF">WCN91_02095</name>
</gene>
<dbReference type="Pfam" id="PF01797">
    <property type="entry name" value="Y1_Tnp"/>
    <property type="match status" value="1"/>
</dbReference>
<dbReference type="PANTHER" id="PTHR36966">
    <property type="entry name" value="REP-ASSOCIATED TYROSINE TRANSPOSASE"/>
    <property type="match status" value="1"/>
</dbReference>
<accession>A0ABU9MSG7</accession>
<evidence type="ECO:0000313" key="2">
    <source>
        <dbReference type="EMBL" id="MEM0514244.1"/>
    </source>
</evidence>
<dbReference type="Gene3D" id="3.30.70.1290">
    <property type="entry name" value="Transposase IS200-like"/>
    <property type="match status" value="1"/>
</dbReference>
<dbReference type="InterPro" id="IPR036515">
    <property type="entry name" value="Transposase_17_sf"/>
</dbReference>
<protein>
    <submittedName>
        <fullName evidence="2">Transposase</fullName>
    </submittedName>
</protein>
<dbReference type="RefSeq" id="WP_342675794.1">
    <property type="nucleotide sequence ID" value="NZ_JBCGCU010000001.1"/>
</dbReference>
<dbReference type="SMART" id="SM01321">
    <property type="entry name" value="Y1_Tnp"/>
    <property type="match status" value="1"/>
</dbReference>
<proteinExistence type="predicted"/>
<dbReference type="SUPFAM" id="SSF143422">
    <property type="entry name" value="Transposase IS200-like"/>
    <property type="match status" value="1"/>
</dbReference>
<dbReference type="InterPro" id="IPR052715">
    <property type="entry name" value="RAYT_transposase"/>
</dbReference>
<comment type="caution">
    <text evidence="2">The sequence shown here is derived from an EMBL/GenBank/DDBJ whole genome shotgun (WGS) entry which is preliminary data.</text>
</comment>